<sequence length="107" mass="11625">MKIFNSLGNLKQLQEKVEQLQQELELKTVEASAGGGMVTVVANGKQEIVEIRIDPQVVNPDDVEMLQDLIVAAVNEAIKRSQELMAQEMAKLAGGLNIPGLKIPGLF</sequence>
<dbReference type="GO" id="GO:0043590">
    <property type="term" value="C:bacterial nucleoid"/>
    <property type="evidence" value="ECO:0007669"/>
    <property type="project" value="UniProtKB-UniRule"/>
</dbReference>
<dbReference type="GO" id="GO:0005829">
    <property type="term" value="C:cytosol"/>
    <property type="evidence" value="ECO:0007669"/>
    <property type="project" value="TreeGrafter"/>
</dbReference>
<keyword evidence="1 2" id="KW-0238">DNA-binding</keyword>
<evidence type="ECO:0000256" key="1">
    <source>
        <dbReference type="ARBA" id="ARBA00023125"/>
    </source>
</evidence>
<comment type="similarity">
    <text evidence="2">Belongs to the YbaB/EbfC family.</text>
</comment>
<dbReference type="Pfam" id="PF02575">
    <property type="entry name" value="YbaB_DNA_bd"/>
    <property type="match status" value="1"/>
</dbReference>
<dbReference type="NCBIfam" id="TIGR00103">
    <property type="entry name" value="DNA_YbaB_EbfC"/>
    <property type="match status" value="1"/>
</dbReference>
<dbReference type="Gene3D" id="3.30.1310.10">
    <property type="entry name" value="Nucleoid-associated protein YbaB-like domain"/>
    <property type="match status" value="1"/>
</dbReference>
<dbReference type="AlphaFoldDB" id="A0A1I4TTJ6"/>
<gene>
    <name evidence="4" type="ORF">SAMN05660836_01507</name>
</gene>
<dbReference type="InterPro" id="IPR004401">
    <property type="entry name" value="YbaB/EbfC"/>
</dbReference>
<dbReference type="STRING" id="39841.SAMN05660836_01507"/>
<dbReference type="PANTHER" id="PTHR33449">
    <property type="entry name" value="NUCLEOID-ASSOCIATED PROTEIN YBAB"/>
    <property type="match status" value="1"/>
</dbReference>
<dbReference type="SUPFAM" id="SSF82607">
    <property type="entry name" value="YbaB-like"/>
    <property type="match status" value="1"/>
</dbReference>
<evidence type="ECO:0000256" key="3">
    <source>
        <dbReference type="SAM" id="Coils"/>
    </source>
</evidence>
<reference evidence="4 5" key="1">
    <citation type="submission" date="2016-10" db="EMBL/GenBank/DDBJ databases">
        <authorList>
            <person name="de Groot N.N."/>
        </authorList>
    </citation>
    <scope>NUCLEOTIDE SEQUENCE [LARGE SCALE GENOMIC DNA]</scope>
    <source>
        <strain evidence="4 5">DSM 9990</strain>
    </source>
</reference>
<feature type="coiled-coil region" evidence="3">
    <location>
        <begin position="3"/>
        <end position="30"/>
    </location>
</feature>
<keyword evidence="2" id="KW-0963">Cytoplasm</keyword>
<proteinExistence type="inferred from homology"/>
<comment type="function">
    <text evidence="2">Binds to DNA and alters its conformation. May be involved in regulation of gene expression, nucleoid organization and DNA protection.</text>
</comment>
<dbReference type="PANTHER" id="PTHR33449:SF1">
    <property type="entry name" value="NUCLEOID-ASSOCIATED PROTEIN YBAB"/>
    <property type="match status" value="1"/>
</dbReference>
<keyword evidence="5" id="KW-1185">Reference proteome</keyword>
<evidence type="ECO:0000313" key="5">
    <source>
        <dbReference type="Proteomes" id="UP000199611"/>
    </source>
</evidence>
<dbReference type="OrthoDB" id="9803080at2"/>
<accession>A0A1I4TTJ6</accession>
<dbReference type="Proteomes" id="UP000199611">
    <property type="component" value="Unassembled WGS sequence"/>
</dbReference>
<comment type="subcellular location">
    <subcellularLocation>
        <location evidence="2">Cytoplasm</location>
        <location evidence="2">Nucleoid</location>
    </subcellularLocation>
</comment>
<dbReference type="InterPro" id="IPR036894">
    <property type="entry name" value="YbaB-like_sf"/>
</dbReference>
<organism evidence="4 5">
    <name type="scientific">Thermodesulforhabdus norvegica</name>
    <dbReference type="NCBI Taxonomy" id="39841"/>
    <lineage>
        <taxon>Bacteria</taxon>
        <taxon>Pseudomonadati</taxon>
        <taxon>Thermodesulfobacteriota</taxon>
        <taxon>Syntrophobacteria</taxon>
        <taxon>Syntrophobacterales</taxon>
        <taxon>Thermodesulforhabdaceae</taxon>
        <taxon>Thermodesulforhabdus</taxon>
    </lineage>
</organism>
<name>A0A1I4TTJ6_9BACT</name>
<comment type="subunit">
    <text evidence="2">Homodimer.</text>
</comment>
<dbReference type="EMBL" id="FOUU01000004">
    <property type="protein sequence ID" value="SFM79900.1"/>
    <property type="molecule type" value="Genomic_DNA"/>
</dbReference>
<keyword evidence="3" id="KW-0175">Coiled coil</keyword>
<dbReference type="GO" id="GO:0003677">
    <property type="term" value="F:DNA binding"/>
    <property type="evidence" value="ECO:0007669"/>
    <property type="project" value="UniProtKB-UniRule"/>
</dbReference>
<evidence type="ECO:0000313" key="4">
    <source>
        <dbReference type="EMBL" id="SFM79900.1"/>
    </source>
</evidence>
<evidence type="ECO:0000256" key="2">
    <source>
        <dbReference type="HAMAP-Rule" id="MF_00274"/>
    </source>
</evidence>
<dbReference type="PIRSF" id="PIRSF004555">
    <property type="entry name" value="UCP004555"/>
    <property type="match status" value="1"/>
</dbReference>
<dbReference type="RefSeq" id="WP_093394705.1">
    <property type="nucleotide sequence ID" value="NZ_FOUU01000004.1"/>
</dbReference>
<protein>
    <recommendedName>
        <fullName evidence="2">Nucleoid-associated protein SAMN05660836_01507</fullName>
    </recommendedName>
</protein>
<dbReference type="HAMAP" id="MF_00274">
    <property type="entry name" value="DNA_YbaB_EbfC"/>
    <property type="match status" value="1"/>
</dbReference>